<sequence length="69" mass="7207">MGSSANPRGGGGCAPFCALGPTARSNEPSPDLDVRLGRVLESTPSEAPYNLRPLYGNRRAHNGAYLVPP</sequence>
<dbReference type="AlphaFoldDB" id="A0A2I0KJ07"/>
<evidence type="ECO:0000313" key="2">
    <source>
        <dbReference type="Proteomes" id="UP000233551"/>
    </source>
</evidence>
<organism evidence="1 2">
    <name type="scientific">Punica granatum</name>
    <name type="common">Pomegranate</name>
    <dbReference type="NCBI Taxonomy" id="22663"/>
    <lineage>
        <taxon>Eukaryota</taxon>
        <taxon>Viridiplantae</taxon>
        <taxon>Streptophyta</taxon>
        <taxon>Embryophyta</taxon>
        <taxon>Tracheophyta</taxon>
        <taxon>Spermatophyta</taxon>
        <taxon>Magnoliopsida</taxon>
        <taxon>eudicotyledons</taxon>
        <taxon>Gunneridae</taxon>
        <taxon>Pentapetalae</taxon>
        <taxon>rosids</taxon>
        <taxon>malvids</taxon>
        <taxon>Myrtales</taxon>
        <taxon>Lythraceae</taxon>
        <taxon>Punica</taxon>
    </lineage>
</organism>
<proteinExistence type="predicted"/>
<reference evidence="1 2" key="1">
    <citation type="submission" date="2017-11" db="EMBL/GenBank/DDBJ databases">
        <title>De-novo sequencing of pomegranate (Punica granatum L.) genome.</title>
        <authorList>
            <person name="Akparov Z."/>
            <person name="Amiraslanov A."/>
            <person name="Hajiyeva S."/>
            <person name="Abbasov M."/>
            <person name="Kaur K."/>
            <person name="Hamwieh A."/>
            <person name="Solovyev V."/>
            <person name="Salamov A."/>
            <person name="Braich B."/>
            <person name="Kosarev P."/>
            <person name="Mahmoud A."/>
            <person name="Hajiyev E."/>
            <person name="Babayeva S."/>
            <person name="Izzatullayeva V."/>
            <person name="Mammadov A."/>
            <person name="Mammadov A."/>
            <person name="Sharifova S."/>
            <person name="Ojaghi J."/>
            <person name="Eynullazada K."/>
            <person name="Bayramov B."/>
            <person name="Abdulazimova A."/>
            <person name="Shahmuradov I."/>
        </authorList>
    </citation>
    <scope>NUCLEOTIDE SEQUENCE [LARGE SCALE GENOMIC DNA]</scope>
    <source>
        <strain evidence="2">cv. AG2017</strain>
        <tissue evidence="1">Leaf</tissue>
    </source>
</reference>
<gene>
    <name evidence="1" type="ORF">CRG98_011098</name>
</gene>
<evidence type="ECO:0000313" key="1">
    <source>
        <dbReference type="EMBL" id="PKI68502.1"/>
    </source>
</evidence>
<comment type="caution">
    <text evidence="1">The sequence shown here is derived from an EMBL/GenBank/DDBJ whole genome shotgun (WGS) entry which is preliminary data.</text>
</comment>
<protein>
    <submittedName>
        <fullName evidence="1">Uncharacterized protein</fullName>
    </submittedName>
</protein>
<keyword evidence="2" id="KW-1185">Reference proteome</keyword>
<accession>A0A2I0KJ07</accession>
<dbReference type="EMBL" id="PGOL01000552">
    <property type="protein sequence ID" value="PKI68502.1"/>
    <property type="molecule type" value="Genomic_DNA"/>
</dbReference>
<dbReference type="Proteomes" id="UP000233551">
    <property type="component" value="Unassembled WGS sequence"/>
</dbReference>
<name>A0A2I0KJ07_PUNGR</name>